<evidence type="ECO:0000256" key="1">
    <source>
        <dbReference type="ARBA" id="ARBA00022552"/>
    </source>
</evidence>
<comment type="function">
    <text evidence="5">Exoribonuclease involved in ribosome biosynthesis. Involved in the processing of ITS1, the internal transcribed spacer localized between the 18S and 5.8S rRNAs.</text>
</comment>
<dbReference type="EMBL" id="JBBBZM010000038">
    <property type="protein sequence ID" value="KAL0637169.1"/>
    <property type="molecule type" value="Genomic_DNA"/>
</dbReference>
<evidence type="ECO:0000256" key="6">
    <source>
        <dbReference type="SAM" id="MobiDB-lite"/>
    </source>
</evidence>
<gene>
    <name evidence="8" type="ORF">Q9L58_003818</name>
</gene>
<dbReference type="Gene3D" id="3.30.420.10">
    <property type="entry name" value="Ribonuclease H-like superfamily/Ribonuclease H"/>
    <property type="match status" value="1"/>
</dbReference>
<evidence type="ECO:0000259" key="7">
    <source>
        <dbReference type="SMART" id="SM00479"/>
    </source>
</evidence>
<dbReference type="CDD" id="cd06137">
    <property type="entry name" value="DEDDh_RNase"/>
    <property type="match status" value="1"/>
</dbReference>
<dbReference type="PANTHER" id="PTHR12801:SF45">
    <property type="entry name" value="RNA EXONUCLEASE 4"/>
    <property type="match status" value="1"/>
</dbReference>
<name>A0ABR3GMN8_9PEZI</name>
<feature type="domain" description="Exonuclease" evidence="7">
    <location>
        <begin position="2"/>
        <end position="161"/>
    </location>
</feature>
<evidence type="ECO:0000313" key="9">
    <source>
        <dbReference type="Proteomes" id="UP001447188"/>
    </source>
</evidence>
<keyword evidence="1" id="KW-0698">rRNA processing</keyword>
<dbReference type="InterPro" id="IPR047021">
    <property type="entry name" value="REXO1/3/4-like"/>
</dbReference>
<keyword evidence="2" id="KW-0540">Nuclease</keyword>
<dbReference type="SUPFAM" id="SSF53098">
    <property type="entry name" value="Ribonuclease H-like"/>
    <property type="match status" value="1"/>
</dbReference>
<organism evidence="8 9">
    <name type="scientific">Discina gigas</name>
    <dbReference type="NCBI Taxonomy" id="1032678"/>
    <lineage>
        <taxon>Eukaryota</taxon>
        <taxon>Fungi</taxon>
        <taxon>Dikarya</taxon>
        <taxon>Ascomycota</taxon>
        <taxon>Pezizomycotina</taxon>
        <taxon>Pezizomycetes</taxon>
        <taxon>Pezizales</taxon>
        <taxon>Discinaceae</taxon>
        <taxon>Discina</taxon>
    </lineage>
</organism>
<reference evidence="8 9" key="1">
    <citation type="submission" date="2024-02" db="EMBL/GenBank/DDBJ databases">
        <title>Discinaceae phylogenomics.</title>
        <authorList>
            <person name="Dirks A.C."/>
            <person name="James T.Y."/>
        </authorList>
    </citation>
    <scope>NUCLEOTIDE SEQUENCE [LARGE SCALE GENOMIC DNA]</scope>
    <source>
        <strain evidence="8 9">ACD0624</strain>
    </source>
</reference>
<sequence>MGTSITNSCELIQLSAVDYFTGEVLIDSIVRPKVQMSHYNTPYSGITPQMMKRAITEGEFLESFEGARAELQKWIDSETILVGHSLNHDLSQLHLVHPLIVDSYICVPKLTSSGNSLKTLTKQLLKKGVQEGLEGKRGHDCVEDALAARELVIWCSENKEALEERAVLAKVEEEARRKEAEIRRKEREELQVKKAEERLARLAASDTSESKLPTTESPSVKVRPPTRFI</sequence>
<accession>A0ABR3GMN8</accession>
<keyword evidence="3" id="KW-0378">Hydrolase</keyword>
<dbReference type="InterPro" id="IPR036397">
    <property type="entry name" value="RNaseH_sf"/>
</dbReference>
<dbReference type="Proteomes" id="UP001447188">
    <property type="component" value="Unassembled WGS sequence"/>
</dbReference>
<dbReference type="InterPro" id="IPR012337">
    <property type="entry name" value="RNaseH-like_sf"/>
</dbReference>
<feature type="compositionally biased region" description="Polar residues" evidence="6">
    <location>
        <begin position="205"/>
        <end position="218"/>
    </location>
</feature>
<feature type="region of interest" description="Disordered" evidence="6">
    <location>
        <begin position="201"/>
        <end position="229"/>
    </location>
</feature>
<evidence type="ECO:0000256" key="3">
    <source>
        <dbReference type="ARBA" id="ARBA00022801"/>
    </source>
</evidence>
<evidence type="ECO:0000256" key="2">
    <source>
        <dbReference type="ARBA" id="ARBA00022722"/>
    </source>
</evidence>
<comment type="caution">
    <text evidence="8">The sequence shown here is derived from an EMBL/GenBank/DDBJ whole genome shotgun (WGS) entry which is preliminary data.</text>
</comment>
<keyword evidence="9" id="KW-1185">Reference proteome</keyword>
<proteinExistence type="predicted"/>
<dbReference type="PANTHER" id="PTHR12801">
    <property type="entry name" value="RNA EXONUCLEASE REXO1 / RECO3 FAMILY MEMBER-RELATED"/>
    <property type="match status" value="1"/>
</dbReference>
<dbReference type="SMART" id="SM00479">
    <property type="entry name" value="EXOIII"/>
    <property type="match status" value="1"/>
</dbReference>
<dbReference type="Pfam" id="PF00929">
    <property type="entry name" value="RNase_T"/>
    <property type="match status" value="1"/>
</dbReference>
<dbReference type="InterPro" id="IPR013520">
    <property type="entry name" value="Ribonucl_H"/>
</dbReference>
<keyword evidence="4" id="KW-0269">Exonuclease</keyword>
<evidence type="ECO:0000256" key="5">
    <source>
        <dbReference type="ARBA" id="ARBA00025599"/>
    </source>
</evidence>
<protein>
    <recommendedName>
        <fullName evidence="7">Exonuclease domain-containing protein</fullName>
    </recommendedName>
</protein>
<evidence type="ECO:0000256" key="4">
    <source>
        <dbReference type="ARBA" id="ARBA00022839"/>
    </source>
</evidence>
<evidence type="ECO:0000313" key="8">
    <source>
        <dbReference type="EMBL" id="KAL0637169.1"/>
    </source>
</evidence>